<dbReference type="Pfam" id="PF09413">
    <property type="entry name" value="DUF2007"/>
    <property type="match status" value="1"/>
</dbReference>
<evidence type="ECO:0000313" key="3">
    <source>
        <dbReference type="Proteomes" id="UP000326354"/>
    </source>
</evidence>
<evidence type="ECO:0000259" key="1">
    <source>
        <dbReference type="Pfam" id="PF09413"/>
    </source>
</evidence>
<proteinExistence type="predicted"/>
<organism evidence="2 3">
    <name type="scientific">Uabimicrobium amorphum</name>
    <dbReference type="NCBI Taxonomy" id="2596890"/>
    <lineage>
        <taxon>Bacteria</taxon>
        <taxon>Pseudomonadati</taxon>
        <taxon>Planctomycetota</taxon>
        <taxon>Candidatus Uabimicrobiia</taxon>
        <taxon>Candidatus Uabimicrobiales</taxon>
        <taxon>Candidatus Uabimicrobiaceae</taxon>
        <taxon>Candidatus Uabimicrobium</taxon>
    </lineage>
</organism>
<gene>
    <name evidence="2" type="ORF">UABAM_06449</name>
</gene>
<feature type="domain" description="DUF2007" evidence="1">
    <location>
        <begin position="5"/>
        <end position="68"/>
    </location>
</feature>
<sequence>MSKIVCVKKFPNRLEAELAKSLLEAEGIMARVSADDSGGMEMMPIQLVGSVELLVLEDRLREASSILNKRAK</sequence>
<dbReference type="InterPro" id="IPR018551">
    <property type="entry name" value="DUF2007"/>
</dbReference>
<name>A0A5S9ITU5_UABAM</name>
<dbReference type="KEGG" id="uam:UABAM_06449"/>
<protein>
    <recommendedName>
        <fullName evidence="1">DUF2007 domain-containing protein</fullName>
    </recommendedName>
</protein>
<dbReference type="AlphaFoldDB" id="A0A5S9ITU5"/>
<reference evidence="2 3" key="1">
    <citation type="submission" date="2019-08" db="EMBL/GenBank/DDBJ databases">
        <title>Complete genome sequence of Candidatus Uab amorphum.</title>
        <authorList>
            <person name="Shiratori T."/>
            <person name="Suzuki S."/>
            <person name="Kakizawa Y."/>
            <person name="Ishida K."/>
        </authorList>
    </citation>
    <scope>NUCLEOTIDE SEQUENCE [LARGE SCALE GENOMIC DNA]</scope>
    <source>
        <strain evidence="2 3">SRT547</strain>
    </source>
</reference>
<dbReference type="RefSeq" id="WP_151972143.1">
    <property type="nucleotide sequence ID" value="NZ_AP019860.1"/>
</dbReference>
<keyword evidence="3" id="KW-1185">Reference proteome</keyword>
<evidence type="ECO:0000313" key="2">
    <source>
        <dbReference type="EMBL" id="BBM88033.1"/>
    </source>
</evidence>
<dbReference type="Proteomes" id="UP000326354">
    <property type="component" value="Chromosome"/>
</dbReference>
<accession>A0A5S9ITU5</accession>
<dbReference type="EMBL" id="AP019860">
    <property type="protein sequence ID" value="BBM88033.1"/>
    <property type="molecule type" value="Genomic_DNA"/>
</dbReference>